<dbReference type="Proteomes" id="UP000184432">
    <property type="component" value="Unassembled WGS sequence"/>
</dbReference>
<name>A0A1M6LKF0_9FLAO</name>
<feature type="domain" description="VOC" evidence="1">
    <location>
        <begin position="1"/>
        <end position="120"/>
    </location>
</feature>
<proteinExistence type="predicted"/>
<dbReference type="SUPFAM" id="SSF54593">
    <property type="entry name" value="Glyoxalase/Bleomycin resistance protein/Dihydroxybiphenyl dioxygenase"/>
    <property type="match status" value="1"/>
</dbReference>
<reference evidence="3" key="1">
    <citation type="submission" date="2016-11" db="EMBL/GenBank/DDBJ databases">
        <authorList>
            <person name="Varghese N."/>
            <person name="Submissions S."/>
        </authorList>
    </citation>
    <scope>NUCLEOTIDE SEQUENCE [LARGE SCALE GENOMIC DNA]</scope>
    <source>
        <strain evidence="3">DSM 22623</strain>
    </source>
</reference>
<dbReference type="InterPro" id="IPR029068">
    <property type="entry name" value="Glyas_Bleomycin-R_OHBP_Dase"/>
</dbReference>
<dbReference type="PANTHER" id="PTHR33993:SF2">
    <property type="entry name" value="VOC DOMAIN-CONTAINING PROTEIN"/>
    <property type="match status" value="1"/>
</dbReference>
<dbReference type="OrthoDB" id="9804235at2"/>
<dbReference type="Gene3D" id="3.10.180.10">
    <property type="entry name" value="2,3-Dihydroxybiphenyl 1,2-Dioxygenase, domain 1"/>
    <property type="match status" value="1"/>
</dbReference>
<dbReference type="EMBL" id="FQYP01000019">
    <property type="protein sequence ID" value="SHJ71691.1"/>
    <property type="molecule type" value="Genomic_DNA"/>
</dbReference>
<dbReference type="PANTHER" id="PTHR33993">
    <property type="entry name" value="GLYOXALASE-RELATED"/>
    <property type="match status" value="1"/>
</dbReference>
<dbReference type="PROSITE" id="PS51819">
    <property type="entry name" value="VOC"/>
    <property type="match status" value="1"/>
</dbReference>
<evidence type="ECO:0000313" key="2">
    <source>
        <dbReference type="EMBL" id="SHJ71691.1"/>
    </source>
</evidence>
<dbReference type="InterPro" id="IPR037523">
    <property type="entry name" value="VOC_core"/>
</dbReference>
<dbReference type="InterPro" id="IPR052164">
    <property type="entry name" value="Anthracycline_SecMetBiosynth"/>
</dbReference>
<dbReference type="AlphaFoldDB" id="A0A1M6LKF0"/>
<evidence type="ECO:0000313" key="3">
    <source>
        <dbReference type="Proteomes" id="UP000184432"/>
    </source>
</evidence>
<keyword evidence="3" id="KW-1185">Reference proteome</keyword>
<accession>A0A1M6LKF0</accession>
<gene>
    <name evidence="2" type="ORF">SAMN04488508_1195</name>
</gene>
<dbReference type="InterPro" id="IPR004360">
    <property type="entry name" value="Glyas_Fos-R_dOase_dom"/>
</dbReference>
<dbReference type="CDD" id="cd07247">
    <property type="entry name" value="SgaA_N_like"/>
    <property type="match status" value="1"/>
</dbReference>
<dbReference type="RefSeq" id="WP_073322158.1">
    <property type="nucleotide sequence ID" value="NZ_FQYP01000019.1"/>
</dbReference>
<dbReference type="STRING" id="570521.SAMN04488508_1195"/>
<organism evidence="2 3">
    <name type="scientific">Aquimarina spongiae</name>
    <dbReference type="NCBI Taxonomy" id="570521"/>
    <lineage>
        <taxon>Bacteria</taxon>
        <taxon>Pseudomonadati</taxon>
        <taxon>Bacteroidota</taxon>
        <taxon>Flavobacteriia</taxon>
        <taxon>Flavobacteriales</taxon>
        <taxon>Flavobacteriaceae</taxon>
        <taxon>Aquimarina</taxon>
    </lineage>
</organism>
<evidence type="ECO:0000259" key="1">
    <source>
        <dbReference type="PROSITE" id="PS51819"/>
    </source>
</evidence>
<sequence>MINWFEIPVANMERAKTFYEIVFDLKITVHKMGDLEMGWFPNKSASGMATGTLIHAGDHYKPSMDGVLIYFSCEDVANEIGRVVEAGGQVIAEKKQISESNGYMAYFIDSEGNRIALHSMQ</sequence>
<dbReference type="Pfam" id="PF00903">
    <property type="entry name" value="Glyoxalase"/>
    <property type="match status" value="1"/>
</dbReference>
<protein>
    <recommendedName>
        <fullName evidence="1">VOC domain-containing protein</fullName>
    </recommendedName>
</protein>